<dbReference type="Gene3D" id="3.30.365.10">
    <property type="entry name" value="Aldehyde oxidase/xanthine dehydrogenase, molybdopterin binding domain"/>
    <property type="match status" value="4"/>
</dbReference>
<name>A0A0S7XSJ7_UNCSA</name>
<protein>
    <recommendedName>
        <fullName evidence="1">Aldehyde oxidase/xanthine dehydrogenase a/b hammerhead domain-containing protein</fullName>
    </recommendedName>
</protein>
<dbReference type="InterPro" id="IPR036856">
    <property type="entry name" value="Ald_Oxase/Xan_DH_a/b_sf"/>
</dbReference>
<dbReference type="GO" id="GO:0016491">
    <property type="term" value="F:oxidoreductase activity"/>
    <property type="evidence" value="ECO:0007669"/>
    <property type="project" value="InterPro"/>
</dbReference>
<dbReference type="Pfam" id="PF20256">
    <property type="entry name" value="MoCoBD_2"/>
    <property type="match status" value="1"/>
</dbReference>
<dbReference type="Proteomes" id="UP000051861">
    <property type="component" value="Unassembled WGS sequence"/>
</dbReference>
<organism evidence="2 3">
    <name type="scientific">candidate division WOR-1 bacterium DG_54_3</name>
    <dbReference type="NCBI Taxonomy" id="1703775"/>
    <lineage>
        <taxon>Bacteria</taxon>
        <taxon>Bacillati</taxon>
        <taxon>Saganbacteria</taxon>
    </lineage>
</organism>
<reference evidence="2 3" key="1">
    <citation type="journal article" date="2015" name="Microbiome">
        <title>Genomic resolution of linkages in carbon, nitrogen, and sulfur cycling among widespread estuary sediment bacteria.</title>
        <authorList>
            <person name="Baker B.J."/>
            <person name="Lazar C.S."/>
            <person name="Teske A.P."/>
            <person name="Dick G.J."/>
        </authorList>
    </citation>
    <scope>NUCLEOTIDE SEQUENCE [LARGE SCALE GENOMIC DNA]</scope>
    <source>
        <strain evidence="2">DG_54_3</strain>
    </source>
</reference>
<evidence type="ECO:0000313" key="2">
    <source>
        <dbReference type="EMBL" id="KPJ65033.1"/>
    </source>
</evidence>
<dbReference type="SUPFAM" id="SSF56003">
    <property type="entry name" value="Molybdenum cofactor-binding domain"/>
    <property type="match status" value="1"/>
</dbReference>
<dbReference type="SUPFAM" id="SSF54665">
    <property type="entry name" value="CO dehydrogenase molybdoprotein N-domain-like"/>
    <property type="match status" value="1"/>
</dbReference>
<dbReference type="PANTHER" id="PTHR11908">
    <property type="entry name" value="XANTHINE DEHYDROGENASE"/>
    <property type="match status" value="1"/>
</dbReference>
<dbReference type="InterPro" id="IPR008274">
    <property type="entry name" value="AldOxase/xan_DH_MoCoBD1"/>
</dbReference>
<comment type="caution">
    <text evidence="2">The sequence shown here is derived from an EMBL/GenBank/DDBJ whole genome shotgun (WGS) entry which is preliminary data.</text>
</comment>
<dbReference type="Pfam" id="PF02738">
    <property type="entry name" value="MoCoBD_1"/>
    <property type="match status" value="1"/>
</dbReference>
<dbReference type="GO" id="GO:0005506">
    <property type="term" value="F:iron ion binding"/>
    <property type="evidence" value="ECO:0007669"/>
    <property type="project" value="InterPro"/>
</dbReference>
<evidence type="ECO:0000259" key="1">
    <source>
        <dbReference type="SMART" id="SM01008"/>
    </source>
</evidence>
<feature type="domain" description="Aldehyde oxidase/xanthine dehydrogenase a/b hammerhead" evidence="1">
    <location>
        <begin position="20"/>
        <end position="126"/>
    </location>
</feature>
<dbReference type="PANTHER" id="PTHR11908:SF157">
    <property type="entry name" value="XANTHINE DEHYDROGENASE SUBUNIT D-RELATED"/>
    <property type="match status" value="1"/>
</dbReference>
<dbReference type="InterPro" id="IPR000674">
    <property type="entry name" value="Ald_Oxase/Xan_DH_a/b"/>
</dbReference>
<dbReference type="SMART" id="SM01008">
    <property type="entry name" value="Ald_Xan_dh_C"/>
    <property type="match status" value="1"/>
</dbReference>
<proteinExistence type="predicted"/>
<gene>
    <name evidence="2" type="ORF">AMJ44_11325</name>
</gene>
<dbReference type="InterPro" id="IPR046867">
    <property type="entry name" value="AldOxase/xan_DH_MoCoBD2"/>
</dbReference>
<dbReference type="EMBL" id="LIZX01000143">
    <property type="protein sequence ID" value="KPJ65033.1"/>
    <property type="molecule type" value="Genomic_DNA"/>
</dbReference>
<dbReference type="AlphaFoldDB" id="A0A0S7XSJ7"/>
<dbReference type="InterPro" id="IPR037165">
    <property type="entry name" value="AldOxase/xan_DH_Mopterin-bd_sf"/>
</dbReference>
<evidence type="ECO:0000313" key="3">
    <source>
        <dbReference type="Proteomes" id="UP000051861"/>
    </source>
</evidence>
<sequence>MELEYIGKKFPNIDGFEKVSGEGKYCYDLILPNMLWGKILRSYIPHGRIVNINTDKAKRVPGVRAVVTYRDFPDCLCGMGGIKDEPLIARGKVRYIGEPVAAVAAEDEFAAEEAIDLIEVEYEELPAVFDPEESMGENPLAVIHEDRNRYGIPQFLIGSMAEWSKRPNLCCYFRIRKGDPRKGLDDSYLVLEDRFKTPMVSHVPLEPHNCIAQFNYNGKLTVWTSTQSPYTTVQQLEYGLKVPHSRIRVIVPRHVGGGFGGKIELTNEGICAILSREANSRPVKIKLSRDEVFTTTPARHPFIIDLKTGVKKDGTISAIEFRSIANTGAYGGLGVVVIKNTGHAIVGQYKIPNLKFDAYGVYTSQIKAGAFRGFGMPQQIFAIESHMDMIASKLGIDPVEIRLKNILKEGDTNAINEVMHSVGSEECLKEVTRSLGLKKKSESEGVWKRGKGIALGTKYSTTATSVGSCCFVKVYDDGTIEVRQSGIDLGQGQHTVLAQIAAEEFSTPLSNIIVVPVDTDYTPTDTLTGSQRQTFYMGNALRLACSDAKKQIFKLASKLLEADPGDLDIKNGQIFVKESPNKSVPLRAIFMEGPFFPPYLPGSGEILGRAAFIYPLDSKDIETGQCPMDGYRRSVAFYTQIAHGVEIEVNLETGQVRLVKLVAAIDVGRAINLLSIEGQSESALSQGLGTALSEELFLDNGKIVNPNLADYKIPTTLCPPPNKDVKTIIIETYHKDGPFGAKGMGEAVILPMFPAVANAIYDAVGVRIKEPPFTPEKVFNALRQMGK</sequence>
<accession>A0A0S7XSJ7</accession>
<dbReference type="InterPro" id="IPR016208">
    <property type="entry name" value="Ald_Oxase/xanthine_DH-like"/>
</dbReference>
<dbReference type="Pfam" id="PF01315">
    <property type="entry name" value="Ald_Xan_dh_C"/>
    <property type="match status" value="1"/>
</dbReference>
<dbReference type="Gene3D" id="3.90.1170.50">
    <property type="entry name" value="Aldehyde oxidase/xanthine dehydrogenase, a/b hammerhead"/>
    <property type="match status" value="1"/>
</dbReference>